<evidence type="ECO:0000313" key="4">
    <source>
        <dbReference type="Proteomes" id="UP000291020"/>
    </source>
</evidence>
<proteinExistence type="predicted"/>
<dbReference type="STRING" id="38772.ENSGAGP00000005746"/>
<dbReference type="InterPro" id="IPR016187">
    <property type="entry name" value="CTDL_fold"/>
</dbReference>
<feature type="domain" description="C-type lectin" evidence="2">
    <location>
        <begin position="35"/>
        <end position="97"/>
    </location>
</feature>
<dbReference type="InterPro" id="IPR001304">
    <property type="entry name" value="C-type_lectin-like"/>
</dbReference>
<dbReference type="Pfam" id="PF00059">
    <property type="entry name" value="Lectin_C"/>
    <property type="match status" value="1"/>
</dbReference>
<keyword evidence="4" id="KW-1185">Reference proteome</keyword>
<evidence type="ECO:0000256" key="1">
    <source>
        <dbReference type="SAM" id="Phobius"/>
    </source>
</evidence>
<dbReference type="InterPro" id="IPR050801">
    <property type="entry name" value="Ca-Dep_Lectins_ImmuneDev"/>
</dbReference>
<organism evidence="3 4">
    <name type="scientific">Gopherus agassizii</name>
    <name type="common">Agassiz's desert tortoise</name>
    <dbReference type="NCBI Taxonomy" id="38772"/>
    <lineage>
        <taxon>Eukaryota</taxon>
        <taxon>Metazoa</taxon>
        <taxon>Chordata</taxon>
        <taxon>Craniata</taxon>
        <taxon>Vertebrata</taxon>
        <taxon>Euteleostomi</taxon>
        <taxon>Archelosauria</taxon>
        <taxon>Testudinata</taxon>
        <taxon>Testudines</taxon>
        <taxon>Cryptodira</taxon>
        <taxon>Durocryptodira</taxon>
        <taxon>Testudinoidea</taxon>
        <taxon>Testudinidae</taxon>
        <taxon>Gopherus</taxon>
    </lineage>
</organism>
<reference evidence="4" key="1">
    <citation type="journal article" date="2017" name="PLoS ONE">
        <title>The Agassiz's desert tortoise genome provides a resource for the conservation of a threatened species.</title>
        <authorList>
            <person name="Tollis M."/>
            <person name="DeNardo D.F."/>
            <person name="Cornelius J.A."/>
            <person name="Dolby G.A."/>
            <person name="Edwards T."/>
            <person name="Henen B.T."/>
            <person name="Karl A.E."/>
            <person name="Murphy R.W."/>
            <person name="Kusumi K."/>
        </authorList>
    </citation>
    <scope>NUCLEOTIDE SEQUENCE [LARGE SCALE GENOMIC DNA]</scope>
</reference>
<sequence length="116" mass="13235">LSFLVWPVPHPFTPLVCFCLLQAFLVKNRTMSRVYWLGLSDQKVESQWLWVDGSPLKLSFLSTGEPNDSSNEDYGTMAIDGCWNDINCYMTDYWISVHVCCQVLKKGKPLTGGRHC</sequence>
<evidence type="ECO:0000313" key="3">
    <source>
        <dbReference type="Ensembl" id="ENSGAGP00000005746.1"/>
    </source>
</evidence>
<name>A0A452GUI9_9SAUR</name>
<keyword evidence="1" id="KW-0812">Transmembrane</keyword>
<dbReference type="InterPro" id="IPR016186">
    <property type="entry name" value="C-type_lectin-like/link_sf"/>
</dbReference>
<dbReference type="Ensembl" id="ENSGAGT00000006700.1">
    <property type="protein sequence ID" value="ENSGAGP00000005746.1"/>
    <property type="gene ID" value="ENSGAGG00000004672.1"/>
</dbReference>
<dbReference type="PANTHER" id="PTHR22801:SF63">
    <property type="entry name" value="C-TYPE LECTIN DOMAIN-CONTAINING PROTEIN"/>
    <property type="match status" value="1"/>
</dbReference>
<keyword evidence="1" id="KW-1133">Transmembrane helix</keyword>
<feature type="transmembrane region" description="Helical" evidence="1">
    <location>
        <begin position="6"/>
        <end position="26"/>
    </location>
</feature>
<protein>
    <recommendedName>
        <fullName evidence="2">C-type lectin domain-containing protein</fullName>
    </recommendedName>
</protein>
<evidence type="ECO:0000259" key="2">
    <source>
        <dbReference type="PROSITE" id="PS50041"/>
    </source>
</evidence>
<keyword evidence="1" id="KW-0472">Membrane</keyword>
<dbReference type="Gene3D" id="3.10.100.10">
    <property type="entry name" value="Mannose-Binding Protein A, subunit A"/>
    <property type="match status" value="1"/>
</dbReference>
<reference evidence="3" key="3">
    <citation type="submission" date="2025-09" db="UniProtKB">
        <authorList>
            <consortium name="Ensembl"/>
        </authorList>
    </citation>
    <scope>IDENTIFICATION</scope>
</reference>
<reference evidence="3" key="2">
    <citation type="submission" date="2025-08" db="UniProtKB">
        <authorList>
            <consortium name="Ensembl"/>
        </authorList>
    </citation>
    <scope>IDENTIFICATION</scope>
</reference>
<dbReference type="AlphaFoldDB" id="A0A452GUI9"/>
<dbReference type="PROSITE" id="PS50041">
    <property type="entry name" value="C_TYPE_LECTIN_2"/>
    <property type="match status" value="1"/>
</dbReference>
<accession>A0A452GUI9</accession>
<dbReference type="Proteomes" id="UP000291020">
    <property type="component" value="Unassembled WGS sequence"/>
</dbReference>
<dbReference type="SUPFAM" id="SSF56436">
    <property type="entry name" value="C-type lectin-like"/>
    <property type="match status" value="1"/>
</dbReference>
<dbReference type="PANTHER" id="PTHR22801">
    <property type="entry name" value="LITHOSTATHINE"/>
    <property type="match status" value="1"/>
</dbReference>